<evidence type="ECO:0000313" key="1">
    <source>
        <dbReference type="EMBL" id="KAK4518491.1"/>
    </source>
</evidence>
<protein>
    <submittedName>
        <fullName evidence="1">Uncharacterized protein</fullName>
    </submittedName>
</protein>
<sequence>MVAFLRPSDLARTPYNSCFITDTGCLTLQAVALKETRRKRRIIKPCTIHPHASDMEVCPVQGFKALRNHPGLASRPPDSQFFVKPY</sequence>
<accession>A0AAN7DJC1</accession>
<evidence type="ECO:0000313" key="2">
    <source>
        <dbReference type="Proteomes" id="UP001304243"/>
    </source>
</evidence>
<proteinExistence type="predicted"/>
<reference evidence="1 2" key="1">
    <citation type="submission" date="2022-11" db="EMBL/GenBank/DDBJ databases">
        <title>Mucor velutinosus strain NIH1002 WGS.</title>
        <authorList>
            <person name="Subramanian P."/>
            <person name="Mullikin J.C."/>
            <person name="Segre J.A."/>
            <person name="Zelazny A.M."/>
        </authorList>
    </citation>
    <scope>NUCLEOTIDE SEQUENCE [LARGE SCALE GENOMIC DNA]</scope>
    <source>
        <strain evidence="1 2">NIH1002</strain>
    </source>
</reference>
<dbReference type="GeneID" id="89952395"/>
<dbReference type="Proteomes" id="UP001304243">
    <property type="component" value="Unassembled WGS sequence"/>
</dbReference>
<comment type="caution">
    <text evidence="1">The sequence shown here is derived from an EMBL/GenBank/DDBJ whole genome shotgun (WGS) entry which is preliminary data.</text>
</comment>
<keyword evidence="2" id="KW-1185">Reference proteome</keyword>
<dbReference type="RefSeq" id="XP_064685157.1">
    <property type="nucleotide sequence ID" value="XM_064827955.1"/>
</dbReference>
<dbReference type="AlphaFoldDB" id="A0AAN7DJC1"/>
<organism evidence="1 2">
    <name type="scientific">Mucor velutinosus</name>
    <dbReference type="NCBI Taxonomy" id="708070"/>
    <lineage>
        <taxon>Eukaryota</taxon>
        <taxon>Fungi</taxon>
        <taxon>Fungi incertae sedis</taxon>
        <taxon>Mucoromycota</taxon>
        <taxon>Mucoromycotina</taxon>
        <taxon>Mucoromycetes</taxon>
        <taxon>Mucorales</taxon>
        <taxon>Mucorineae</taxon>
        <taxon>Mucoraceae</taxon>
        <taxon>Mucor</taxon>
    </lineage>
</organism>
<gene>
    <name evidence="1" type="ORF">ATC70_008709</name>
</gene>
<name>A0AAN7DJC1_9FUNG</name>
<dbReference type="EMBL" id="JASEJX010000012">
    <property type="protein sequence ID" value="KAK4518491.1"/>
    <property type="molecule type" value="Genomic_DNA"/>
</dbReference>